<gene>
    <name evidence="7" type="ORF">HLB44_25240</name>
</gene>
<dbReference type="SUPFAM" id="SSF53850">
    <property type="entry name" value="Periplasmic binding protein-like II"/>
    <property type="match status" value="1"/>
</dbReference>
<dbReference type="PANTHER" id="PTHR30537:SF79">
    <property type="entry name" value="TRANSCRIPTIONAL REGULATOR-RELATED"/>
    <property type="match status" value="1"/>
</dbReference>
<dbReference type="PANTHER" id="PTHR30537">
    <property type="entry name" value="HTH-TYPE TRANSCRIPTIONAL REGULATOR"/>
    <property type="match status" value="1"/>
</dbReference>
<dbReference type="Pfam" id="PF03466">
    <property type="entry name" value="LysR_substrate"/>
    <property type="match status" value="1"/>
</dbReference>
<dbReference type="InterPro" id="IPR058163">
    <property type="entry name" value="LysR-type_TF_proteobact-type"/>
</dbReference>
<evidence type="ECO:0000256" key="4">
    <source>
        <dbReference type="ARBA" id="ARBA00023163"/>
    </source>
</evidence>
<evidence type="ECO:0000256" key="3">
    <source>
        <dbReference type="ARBA" id="ARBA00023125"/>
    </source>
</evidence>
<dbReference type="Pfam" id="PF00126">
    <property type="entry name" value="HTH_1"/>
    <property type="match status" value="1"/>
</dbReference>
<dbReference type="InterPro" id="IPR036388">
    <property type="entry name" value="WH-like_DNA-bd_sf"/>
</dbReference>
<evidence type="ECO:0000256" key="1">
    <source>
        <dbReference type="ARBA" id="ARBA00009437"/>
    </source>
</evidence>
<comment type="caution">
    <text evidence="7">The sequence shown here is derived from an EMBL/GenBank/DDBJ whole genome shotgun (WGS) entry which is preliminary data.</text>
</comment>
<evidence type="ECO:0000313" key="8">
    <source>
        <dbReference type="Proteomes" id="UP000737171"/>
    </source>
</evidence>
<keyword evidence="3" id="KW-0238">DNA-binding</keyword>
<dbReference type="EMBL" id="JABRWJ010000008">
    <property type="protein sequence ID" value="NRF70318.1"/>
    <property type="molecule type" value="Genomic_DNA"/>
</dbReference>
<dbReference type="Gene3D" id="3.40.190.10">
    <property type="entry name" value="Periplasmic binding protein-like II"/>
    <property type="match status" value="1"/>
</dbReference>
<dbReference type="Gene3D" id="1.10.10.10">
    <property type="entry name" value="Winged helix-like DNA-binding domain superfamily/Winged helix DNA-binding domain"/>
    <property type="match status" value="1"/>
</dbReference>
<organism evidence="7 8">
    <name type="scientific">Pseudaquabacterium terrae</name>
    <dbReference type="NCBI Taxonomy" id="2732868"/>
    <lineage>
        <taxon>Bacteria</taxon>
        <taxon>Pseudomonadati</taxon>
        <taxon>Pseudomonadota</taxon>
        <taxon>Betaproteobacteria</taxon>
        <taxon>Burkholderiales</taxon>
        <taxon>Sphaerotilaceae</taxon>
        <taxon>Pseudaquabacterium</taxon>
    </lineage>
</organism>
<keyword evidence="4" id="KW-0804">Transcription</keyword>
<sequence>MRDRLPPLFSLQAFEAAARLGNFSRAAAELKLTPGAVSRQIRQLEDWCALTLFERRGPQVRLTRDGQELLGRLGAPLTALHEAVYPSADAAAQTLQIETLASTAKAWLLPRLPDFVARHPQVALIVQTDYALIRPPPRVPMVALRHGAQPAGDELASERLFEDRLLAVAARAGCRPSTRISGAGRHAPGCSTSAWTAARGSTPPGCPRTSRPPARPSTTPTSRSMPRSTASASR</sequence>
<keyword evidence="2" id="KW-0805">Transcription regulation</keyword>
<evidence type="ECO:0000256" key="5">
    <source>
        <dbReference type="SAM" id="MobiDB-lite"/>
    </source>
</evidence>
<proteinExistence type="inferred from homology"/>
<comment type="similarity">
    <text evidence="1">Belongs to the LysR transcriptional regulatory family.</text>
</comment>
<evidence type="ECO:0000256" key="2">
    <source>
        <dbReference type="ARBA" id="ARBA00023015"/>
    </source>
</evidence>
<evidence type="ECO:0000313" key="7">
    <source>
        <dbReference type="EMBL" id="NRF70318.1"/>
    </source>
</evidence>
<feature type="compositionally biased region" description="Low complexity" evidence="5">
    <location>
        <begin position="207"/>
        <end position="234"/>
    </location>
</feature>
<dbReference type="RefSeq" id="WP_173129114.1">
    <property type="nucleotide sequence ID" value="NZ_JABRWJ010000008.1"/>
</dbReference>
<dbReference type="PROSITE" id="PS50931">
    <property type="entry name" value="HTH_LYSR"/>
    <property type="match status" value="1"/>
</dbReference>
<keyword evidence="8" id="KW-1185">Reference proteome</keyword>
<feature type="region of interest" description="Disordered" evidence="5">
    <location>
        <begin position="177"/>
        <end position="234"/>
    </location>
</feature>
<name>A0ABX2EP19_9BURK</name>
<evidence type="ECO:0000259" key="6">
    <source>
        <dbReference type="PROSITE" id="PS50931"/>
    </source>
</evidence>
<dbReference type="InterPro" id="IPR000847">
    <property type="entry name" value="LysR_HTH_N"/>
</dbReference>
<reference evidence="7 8" key="1">
    <citation type="submission" date="2020-05" db="EMBL/GenBank/DDBJ databases">
        <title>Aquincola sp. isolate from soil.</title>
        <authorList>
            <person name="Han J."/>
            <person name="Kim D.-U."/>
        </authorList>
    </citation>
    <scope>NUCLEOTIDE SEQUENCE [LARGE SCALE GENOMIC DNA]</scope>
    <source>
        <strain evidence="7 8">S2</strain>
    </source>
</reference>
<protein>
    <submittedName>
        <fullName evidence="7">LysR family transcriptional regulator</fullName>
    </submittedName>
</protein>
<accession>A0ABX2EP19</accession>
<feature type="domain" description="HTH lysR-type" evidence="6">
    <location>
        <begin position="6"/>
        <end position="63"/>
    </location>
</feature>
<dbReference type="Proteomes" id="UP000737171">
    <property type="component" value="Unassembled WGS sequence"/>
</dbReference>
<dbReference type="InterPro" id="IPR005119">
    <property type="entry name" value="LysR_subst-bd"/>
</dbReference>
<dbReference type="InterPro" id="IPR036390">
    <property type="entry name" value="WH_DNA-bd_sf"/>
</dbReference>
<dbReference type="PRINTS" id="PR00039">
    <property type="entry name" value="HTHLYSR"/>
</dbReference>
<dbReference type="SUPFAM" id="SSF46785">
    <property type="entry name" value="Winged helix' DNA-binding domain"/>
    <property type="match status" value="1"/>
</dbReference>